<keyword evidence="3" id="KW-1185">Reference proteome</keyword>
<feature type="region of interest" description="Disordered" evidence="1">
    <location>
        <begin position="239"/>
        <end position="270"/>
    </location>
</feature>
<gene>
    <name evidence="2" type="ORF">Anapl_00837</name>
</gene>
<accession>R0K943</accession>
<feature type="region of interest" description="Disordered" evidence="1">
    <location>
        <begin position="495"/>
        <end position="519"/>
    </location>
</feature>
<organism evidence="2 3">
    <name type="scientific">Anas platyrhynchos</name>
    <name type="common">Mallard</name>
    <name type="synonym">Anas boschas</name>
    <dbReference type="NCBI Taxonomy" id="8839"/>
    <lineage>
        <taxon>Eukaryota</taxon>
        <taxon>Metazoa</taxon>
        <taxon>Chordata</taxon>
        <taxon>Craniata</taxon>
        <taxon>Vertebrata</taxon>
        <taxon>Euteleostomi</taxon>
        <taxon>Archelosauria</taxon>
        <taxon>Archosauria</taxon>
        <taxon>Dinosauria</taxon>
        <taxon>Saurischia</taxon>
        <taxon>Theropoda</taxon>
        <taxon>Coelurosauria</taxon>
        <taxon>Aves</taxon>
        <taxon>Neognathae</taxon>
        <taxon>Galloanserae</taxon>
        <taxon>Anseriformes</taxon>
        <taxon>Anatidae</taxon>
        <taxon>Anatinae</taxon>
        <taxon>Anas</taxon>
    </lineage>
</organism>
<name>R0K943_ANAPL</name>
<feature type="compositionally biased region" description="Low complexity" evidence="1">
    <location>
        <begin position="495"/>
        <end position="509"/>
    </location>
</feature>
<protein>
    <submittedName>
        <fullName evidence="2">Uncharacterized protein</fullName>
    </submittedName>
</protein>
<dbReference type="EMBL" id="KB742619">
    <property type="protein sequence ID" value="EOB06327.1"/>
    <property type="molecule type" value="Genomic_DNA"/>
</dbReference>
<evidence type="ECO:0000313" key="2">
    <source>
        <dbReference type="EMBL" id="EOB06327.1"/>
    </source>
</evidence>
<dbReference type="Proteomes" id="UP000296049">
    <property type="component" value="Unassembled WGS sequence"/>
</dbReference>
<feature type="region of interest" description="Disordered" evidence="1">
    <location>
        <begin position="53"/>
        <end position="78"/>
    </location>
</feature>
<evidence type="ECO:0000256" key="1">
    <source>
        <dbReference type="SAM" id="MobiDB-lite"/>
    </source>
</evidence>
<evidence type="ECO:0000313" key="3">
    <source>
        <dbReference type="Proteomes" id="UP000296049"/>
    </source>
</evidence>
<sequence>MPLLGCHTPVQKDGIDLHAPEFSVEFLRCKSNSLPRKEGMYKGGWAHVQAEIQPAGPGDSEQRPYTADCSDKESPPDSHPTLSSCCCWLLRHMLPSWENAAAPSQAPTCCVCTSSQTILASVWSNSDTQQGFQGYDVRFCVMNTTHRRKNKIDRVPTLSRNWQFKLSSKSPQSPAVGTNPEETWDHQCLGSNCFKQAVQGHVYANNLICLKKLNQLAVDLSSCQFTGRGHPLGWQEERSASALSAAQIREKRSSPNHGLQSPDPNPPALEVDRHEGQGVTLIKADPWDHKAHLAGRPAPAQCSNRLLGIPLPRCFWWSPRGRAALRKVFGGDIHIFMDRTGFVGAGKVALCKAVQWTGATADLGEFVGLPIATKRGQPDLVMHMWMQDFTAVRNSKRKAQSSKSSRLCSFLRKRLAFAPAHGPGNPTSLAGVLGGLRAGIDTQLYLQLYTQTLMIASKLHACWAAAFGDRLRLDYSKSLDSNLSWFRDARGGAAAHWGASSGRGRPGSSNHWRHLSMSAQSARAPGSVESPVQQMHPSALRKARGSGPKVEQLLCRGSCASQEKPCWAQGEEASMGQGSWGSVGAGAAAMEAEMFSQGSSGSDSSGAYLRMITAAFDVLLLLFGHAHSGSCSRKATPRYGFSRVRQDLILDVNMPSIKQGGTSSKSVIDGADKACPQRLRGAGWLPKSPSVCKQLGPRFTQKVFLAHPASVHRKQLSHKQLQVAFSILCAERGPNLQLLALPHGAGAGAESPGGQGGHVVQQTVMEPGPRWENSHKPENFLLTHQVKGSIFTVLTNAKPQASQASGNFSTEAAEHAVASTYQSPGMSWVQLSPALQCLSFQVDAEVLTAHPTAAHSPDTAKLLGTKPKFPTEQKQTRAAASLYAIIVFRAVGPATPMRLGALKKTKAMIKRISYPGKWPADVFSVLASAGSASAPALVSICCGADKAFHSDWVIFIKSLIYCVLSKRAALQSILQCTPEQQLIKKELAQKCVLALTAGKPHYTVCLELLAPVQQGWEPASHRMSSYSNPAQGLELIEAAALQDMRGCQPSSVQAWRLSHFSLFCKQSTAFCSALRMLKPRDVQVPSTQLRVAVAGFGAVCGNTMTSGGHTGARRVLPSVPSEAHTAPGELLRAGAAGHWKGLGRSADSRQLHAHARWFSPVYEKQLTAVQSRKGSNWALSPPFTSISLASLHHTSAILASALLCFSLSGEVVAKRSPVWLCHTHTFPSHREKNAACSKSAVPCIIILGLKACRAKATMTIVQLQSRHIYYQYEEAQMEWCNKIINKNRFSSWEESFE</sequence>
<proteinExistence type="predicted"/>
<reference evidence="3" key="1">
    <citation type="journal article" date="2013" name="Nat. Genet.">
        <title>The duck genome and transcriptome provide insight into an avian influenza virus reservoir species.</title>
        <authorList>
            <person name="Huang Y."/>
            <person name="Li Y."/>
            <person name="Burt D.W."/>
            <person name="Chen H."/>
            <person name="Zhang Y."/>
            <person name="Qian W."/>
            <person name="Kim H."/>
            <person name="Gan S."/>
            <person name="Zhao Y."/>
            <person name="Li J."/>
            <person name="Yi K."/>
            <person name="Feng H."/>
            <person name="Zhu P."/>
            <person name="Li B."/>
            <person name="Liu Q."/>
            <person name="Fairley S."/>
            <person name="Magor K.E."/>
            <person name="Du Z."/>
            <person name="Hu X."/>
            <person name="Goodman L."/>
            <person name="Tafer H."/>
            <person name="Vignal A."/>
            <person name="Lee T."/>
            <person name="Kim K.W."/>
            <person name="Sheng Z."/>
            <person name="An Y."/>
            <person name="Searle S."/>
            <person name="Herrero J."/>
            <person name="Groenen M.A."/>
            <person name="Crooijmans R.P."/>
            <person name="Faraut T."/>
            <person name="Cai Q."/>
            <person name="Webster R.G."/>
            <person name="Aldridge J.R."/>
            <person name="Warren W.C."/>
            <person name="Bartschat S."/>
            <person name="Kehr S."/>
            <person name="Marz M."/>
            <person name="Stadler P.F."/>
            <person name="Smith J."/>
            <person name="Kraus R.H."/>
            <person name="Zhao Y."/>
            <person name="Ren L."/>
            <person name="Fei J."/>
            <person name="Morisson M."/>
            <person name="Kaiser P."/>
            <person name="Griffin D.K."/>
            <person name="Rao M."/>
            <person name="Pitel F."/>
            <person name="Wang J."/>
            <person name="Li N."/>
        </authorList>
    </citation>
    <scope>NUCLEOTIDE SEQUENCE [LARGE SCALE GENOMIC DNA]</scope>
</reference>